<dbReference type="Pfam" id="PF02895">
    <property type="entry name" value="H-kinase_dim"/>
    <property type="match status" value="1"/>
</dbReference>
<accession>A0A7G3G5C0</accession>
<dbReference type="InterPro" id="IPR005467">
    <property type="entry name" value="His_kinase_dom"/>
</dbReference>
<dbReference type="InterPro" id="IPR003594">
    <property type="entry name" value="HATPase_dom"/>
</dbReference>
<dbReference type="SUPFAM" id="SSF47226">
    <property type="entry name" value="Histidine-containing phosphotransfer domain, HPT domain"/>
    <property type="match status" value="1"/>
</dbReference>
<keyword evidence="4" id="KW-0145">Chemotaxis</keyword>
<proteinExistence type="predicted"/>
<dbReference type="GO" id="GO:0005524">
    <property type="term" value="F:ATP binding"/>
    <property type="evidence" value="ECO:0007669"/>
    <property type="project" value="UniProtKB-KW"/>
</dbReference>
<dbReference type="InterPro" id="IPR051315">
    <property type="entry name" value="Bact_Chemotaxis_CheA"/>
</dbReference>
<dbReference type="SMART" id="SM01231">
    <property type="entry name" value="H-kinase_dim"/>
    <property type="match status" value="1"/>
</dbReference>
<evidence type="ECO:0000256" key="4">
    <source>
        <dbReference type="ARBA" id="ARBA00022500"/>
    </source>
</evidence>
<keyword evidence="9" id="KW-0067">ATP-binding</keyword>
<keyword evidence="10" id="KW-0902">Two-component regulatory system</keyword>
<dbReference type="PROSITE" id="PS50109">
    <property type="entry name" value="HIS_KIN"/>
    <property type="match status" value="1"/>
</dbReference>
<dbReference type="CDD" id="cd00088">
    <property type="entry name" value="HPT"/>
    <property type="match status" value="1"/>
</dbReference>
<dbReference type="InterPro" id="IPR004105">
    <property type="entry name" value="CheA-like_dim"/>
</dbReference>
<sequence length="736" mass="81296">MDLSKARLIFFEEAEELCDALETALLDPIAYPPSTETYNLLFRTAHTIKGSGGIFGLEALVRFAHVVENVLERLRSNQLALSDELISLLLASNDHLRRLLLTSAGSEAMALVDLPEGIPLLESLHQYQDVQPTARSVSEIVAPPNEPLAPQNSPHALSPLWQLSLRFHPDTFRFGFDPLSFLHYLQGFCSIKHIEPVWRTWPAMQLFDPTECFIGFEISLESDATADQISGTFDFVRDDSLIGILPPHAPLALYRQLAEQLHAQRGEDIADQLARWCARGALNNTEAIHVRSGSFAIAEEPVASYSSTEQANTSSAEPTKSSSADQLPTNNKTAKAPKTESQSIRIETAKLDRLINRVGELVIAASGTKLIAQQRGDAELIESVAIINTLVESIRDDALTLRMVPVDEIFSRFPRMVRETSKQLGKAIHLEIKGAETEVDKSMVEKLTDPLMHIIRNAVDHGLEPAAQRLAANKPEVGTVTLNAYHDAGSVVVEVSDDGAGINREKVLAKALERSLINDERQLSDQEILQLIFLPGFSTADAVSDLSGRGVGMDVVKRNIESLRGEIEIHSRPGIGSTFRLRLPLTLAIIDGFHVEVENSALVMPLDMMIECVDLPPEAMDHNTRQINLRGDWLPFISLRELFGLPTAHTPEFIVIVHYGENRAGIVVDRLIGELQAVIKPLGDIFKSLRGISGSTILGSGKPALVLDIPQLIQHAWRRERRFIRQHTDAAVLEKH</sequence>
<dbReference type="PANTHER" id="PTHR43395:SF10">
    <property type="entry name" value="CHEMOTAXIS PROTEIN CHEA"/>
    <property type="match status" value="1"/>
</dbReference>
<protein>
    <recommendedName>
        <fullName evidence="3">Chemotaxis protein CheA</fullName>
        <ecNumber evidence="2">2.7.13.3</ecNumber>
    </recommendedName>
</protein>
<dbReference type="FunFam" id="3.30.565.10:FF:000016">
    <property type="entry name" value="Chemotaxis protein CheA, putative"/>
    <property type="match status" value="1"/>
</dbReference>
<dbReference type="InterPro" id="IPR036097">
    <property type="entry name" value="HisK_dim/P_sf"/>
</dbReference>
<dbReference type="PANTHER" id="PTHR43395">
    <property type="entry name" value="SENSOR HISTIDINE KINASE CHEA"/>
    <property type="match status" value="1"/>
</dbReference>
<evidence type="ECO:0000256" key="2">
    <source>
        <dbReference type="ARBA" id="ARBA00012438"/>
    </source>
</evidence>
<comment type="function">
    <text evidence="11">Involved in the transmission of sensory signals from the chemoreceptors to the flagellar motors. CheA is autophosphorylated; it can transfer its phosphate group to either CheB or CheY.</text>
</comment>
<dbReference type="Gene3D" id="2.30.30.40">
    <property type="entry name" value="SH3 Domains"/>
    <property type="match status" value="1"/>
</dbReference>
<dbReference type="CDD" id="cd16916">
    <property type="entry name" value="HATPase_CheA-like"/>
    <property type="match status" value="1"/>
</dbReference>
<feature type="domain" description="HPt" evidence="16">
    <location>
        <begin position="1"/>
        <end position="103"/>
    </location>
</feature>
<dbReference type="InterPro" id="IPR037006">
    <property type="entry name" value="CheA-like_homodim_sf"/>
</dbReference>
<dbReference type="InterPro" id="IPR004358">
    <property type="entry name" value="Sig_transdc_His_kin-like_C"/>
</dbReference>
<dbReference type="AlphaFoldDB" id="A0A7G3G5C0"/>
<evidence type="ECO:0000256" key="9">
    <source>
        <dbReference type="ARBA" id="ARBA00022840"/>
    </source>
</evidence>
<evidence type="ECO:0000256" key="5">
    <source>
        <dbReference type="ARBA" id="ARBA00022553"/>
    </source>
</evidence>
<keyword evidence="5 12" id="KW-0597">Phosphoprotein</keyword>
<evidence type="ECO:0000256" key="13">
    <source>
        <dbReference type="SAM" id="MobiDB-lite"/>
    </source>
</evidence>
<dbReference type="EMBL" id="CP025781">
    <property type="protein sequence ID" value="QBC42329.1"/>
    <property type="molecule type" value="Genomic_DNA"/>
</dbReference>
<dbReference type="EC" id="2.7.13.3" evidence="2"/>
<feature type="modified residue" description="Phosphohistidine" evidence="12">
    <location>
        <position position="46"/>
    </location>
</feature>
<dbReference type="InterPro" id="IPR008207">
    <property type="entry name" value="Sig_transdc_His_kin_Hpt_dom"/>
</dbReference>
<evidence type="ECO:0000256" key="11">
    <source>
        <dbReference type="ARBA" id="ARBA00035100"/>
    </source>
</evidence>
<dbReference type="SUPFAM" id="SSF50341">
    <property type="entry name" value="CheW-like"/>
    <property type="match status" value="1"/>
</dbReference>
<keyword evidence="8" id="KW-0418">Kinase</keyword>
<dbReference type="Pfam" id="PF01627">
    <property type="entry name" value="Hpt"/>
    <property type="match status" value="1"/>
</dbReference>
<dbReference type="Pfam" id="PF01584">
    <property type="entry name" value="CheW"/>
    <property type="match status" value="1"/>
</dbReference>
<dbReference type="Proteomes" id="UP000515917">
    <property type="component" value="Chromosome"/>
</dbReference>
<dbReference type="PROSITE" id="PS50851">
    <property type="entry name" value="CHEW"/>
    <property type="match status" value="1"/>
</dbReference>
<evidence type="ECO:0000259" key="16">
    <source>
        <dbReference type="PROSITE" id="PS50894"/>
    </source>
</evidence>
<evidence type="ECO:0000256" key="10">
    <source>
        <dbReference type="ARBA" id="ARBA00023012"/>
    </source>
</evidence>
<evidence type="ECO:0000256" key="3">
    <source>
        <dbReference type="ARBA" id="ARBA00021495"/>
    </source>
</evidence>
<evidence type="ECO:0000256" key="1">
    <source>
        <dbReference type="ARBA" id="ARBA00000085"/>
    </source>
</evidence>
<dbReference type="Gene3D" id="3.30.565.10">
    <property type="entry name" value="Histidine kinase-like ATPase, C-terminal domain"/>
    <property type="match status" value="1"/>
</dbReference>
<gene>
    <name evidence="17" type="ORF">C1H71_01290</name>
</gene>
<name>A0A7G3G5C0_9NEIS</name>
<dbReference type="SUPFAM" id="SSF55874">
    <property type="entry name" value="ATPase domain of HSP90 chaperone/DNA topoisomerase II/histidine kinase"/>
    <property type="match status" value="1"/>
</dbReference>
<evidence type="ECO:0000256" key="8">
    <source>
        <dbReference type="ARBA" id="ARBA00022777"/>
    </source>
</evidence>
<evidence type="ECO:0000256" key="7">
    <source>
        <dbReference type="ARBA" id="ARBA00022741"/>
    </source>
</evidence>
<dbReference type="InterPro" id="IPR036641">
    <property type="entry name" value="HPT_dom_sf"/>
</dbReference>
<dbReference type="CDD" id="cd00731">
    <property type="entry name" value="CheA_reg"/>
    <property type="match status" value="1"/>
</dbReference>
<feature type="domain" description="CheW-like" evidence="15">
    <location>
        <begin position="579"/>
        <end position="718"/>
    </location>
</feature>
<reference evidence="17 18" key="1">
    <citation type="submission" date="2018-01" db="EMBL/GenBank/DDBJ databases">
        <title>Genome sequence of Iodobacter sp. strain PCH194 isolated from Indian Trans-Himalaya.</title>
        <authorList>
            <person name="Kumar V."/>
            <person name="Thakur V."/>
            <person name="Kumar S."/>
            <person name="Singh D."/>
        </authorList>
    </citation>
    <scope>NUCLEOTIDE SEQUENCE [LARGE SCALE GENOMIC DNA]</scope>
    <source>
        <strain evidence="17 18">PCH194</strain>
    </source>
</reference>
<comment type="catalytic activity">
    <reaction evidence="1">
        <text>ATP + protein L-histidine = ADP + protein N-phospho-L-histidine.</text>
        <dbReference type="EC" id="2.7.13.3"/>
    </reaction>
</comment>
<evidence type="ECO:0000313" key="18">
    <source>
        <dbReference type="Proteomes" id="UP000515917"/>
    </source>
</evidence>
<evidence type="ECO:0000256" key="6">
    <source>
        <dbReference type="ARBA" id="ARBA00022679"/>
    </source>
</evidence>
<feature type="domain" description="Histidine kinase" evidence="14">
    <location>
        <begin position="387"/>
        <end position="587"/>
    </location>
</feature>
<keyword evidence="6" id="KW-0808">Transferase</keyword>
<dbReference type="GO" id="GO:0005737">
    <property type="term" value="C:cytoplasm"/>
    <property type="evidence" value="ECO:0007669"/>
    <property type="project" value="InterPro"/>
</dbReference>
<evidence type="ECO:0000256" key="12">
    <source>
        <dbReference type="PROSITE-ProRule" id="PRU00110"/>
    </source>
</evidence>
<dbReference type="PRINTS" id="PR00344">
    <property type="entry name" value="BCTRLSENSOR"/>
</dbReference>
<dbReference type="GO" id="GO:0000155">
    <property type="term" value="F:phosphorelay sensor kinase activity"/>
    <property type="evidence" value="ECO:0007669"/>
    <property type="project" value="InterPro"/>
</dbReference>
<dbReference type="Pfam" id="PF02518">
    <property type="entry name" value="HATPase_c"/>
    <property type="match status" value="1"/>
</dbReference>
<keyword evidence="18" id="KW-1185">Reference proteome</keyword>
<dbReference type="Gene3D" id="1.10.287.560">
    <property type="entry name" value="Histidine kinase CheA-like, homodimeric domain"/>
    <property type="match status" value="1"/>
</dbReference>
<organism evidence="17 18">
    <name type="scientific">Iodobacter fluviatilis</name>
    <dbReference type="NCBI Taxonomy" id="537"/>
    <lineage>
        <taxon>Bacteria</taxon>
        <taxon>Pseudomonadati</taxon>
        <taxon>Pseudomonadota</taxon>
        <taxon>Betaproteobacteria</taxon>
        <taxon>Neisseriales</taxon>
        <taxon>Chitinibacteraceae</taxon>
        <taxon>Iodobacter</taxon>
    </lineage>
</organism>
<dbReference type="SMART" id="SM00260">
    <property type="entry name" value="CheW"/>
    <property type="match status" value="1"/>
</dbReference>
<evidence type="ECO:0000259" key="15">
    <source>
        <dbReference type="PROSITE" id="PS50851"/>
    </source>
</evidence>
<dbReference type="InterPro" id="IPR002545">
    <property type="entry name" value="CheW-lke_dom"/>
</dbReference>
<dbReference type="SMART" id="SM00387">
    <property type="entry name" value="HATPase_c"/>
    <property type="match status" value="1"/>
</dbReference>
<dbReference type="Gene3D" id="1.20.120.160">
    <property type="entry name" value="HPT domain"/>
    <property type="match status" value="1"/>
</dbReference>
<dbReference type="SUPFAM" id="SSF47384">
    <property type="entry name" value="Homodimeric domain of signal transducing histidine kinase"/>
    <property type="match status" value="1"/>
</dbReference>
<feature type="region of interest" description="Disordered" evidence="13">
    <location>
        <begin position="306"/>
        <end position="342"/>
    </location>
</feature>
<dbReference type="SMART" id="SM00073">
    <property type="entry name" value="HPT"/>
    <property type="match status" value="1"/>
</dbReference>
<dbReference type="InterPro" id="IPR036890">
    <property type="entry name" value="HATPase_C_sf"/>
</dbReference>
<evidence type="ECO:0000259" key="14">
    <source>
        <dbReference type="PROSITE" id="PS50109"/>
    </source>
</evidence>
<dbReference type="GO" id="GO:0006935">
    <property type="term" value="P:chemotaxis"/>
    <property type="evidence" value="ECO:0007669"/>
    <property type="project" value="UniProtKB-KW"/>
</dbReference>
<dbReference type="PROSITE" id="PS50894">
    <property type="entry name" value="HPT"/>
    <property type="match status" value="1"/>
</dbReference>
<dbReference type="InterPro" id="IPR036061">
    <property type="entry name" value="CheW-like_dom_sf"/>
</dbReference>
<keyword evidence="7" id="KW-0547">Nucleotide-binding</keyword>
<evidence type="ECO:0000313" key="17">
    <source>
        <dbReference type="EMBL" id="QBC42329.1"/>
    </source>
</evidence>
<dbReference type="KEGG" id="ifl:C1H71_01290"/>